<sequence>MQNYIKISTLNDFIFCPRSIYFHELYAKYNTKNYHQKAQTLGKHNHENIDKAKYSTSKNILQGISVFSNKYLLTGKIDLFDFVNKTLIERKSKVVKIYQGYIWQVYAQYFCMIEMGYEINKIKIHSLQDNKNYEIKIPGEQEIQDFEKLIKDFQNFNLNSKFNQNFKKCEKCIYNELCDYYK</sequence>
<dbReference type="NCBIfam" id="TIGR04328">
    <property type="entry name" value="cas4_PREFRAN"/>
    <property type="match status" value="1"/>
</dbReference>
<reference evidence="11 12" key="1">
    <citation type="journal article" date="2021" name="Nat. Commun.">
        <title>Reductive evolution and unique predatory mode in the CPR bacterium Vampirococcus lugosii.</title>
        <authorList>
            <person name="Moreira D."/>
            <person name="Zivanovic Y."/>
            <person name="Lopez-Archilla A.I."/>
            <person name="Iniesto M."/>
            <person name="Lopez-Garcia P."/>
        </authorList>
    </citation>
    <scope>NUCLEOTIDE SEQUENCE [LARGE SCALE GENOMIC DNA]</scope>
    <source>
        <strain evidence="11">Chiprana</strain>
    </source>
</reference>
<keyword evidence="4 9" id="KW-0269">Exonuclease</keyword>
<evidence type="ECO:0000256" key="7">
    <source>
        <dbReference type="ARBA" id="ARBA00023118"/>
    </source>
</evidence>
<name>A0ABS5QLK7_9BACT</name>
<dbReference type="Proteomes" id="UP000680365">
    <property type="component" value="Unassembled WGS sequence"/>
</dbReference>
<keyword evidence="12" id="KW-1185">Reference proteome</keyword>
<proteinExistence type="inferred from homology"/>
<comment type="similarity">
    <text evidence="9">Belongs to the CRISPR-associated exonuclease Cas4 family.</text>
</comment>
<dbReference type="InterPro" id="IPR013343">
    <property type="entry name" value="CRISPR-assoc_prot_Cas4"/>
</dbReference>
<keyword evidence="1 9" id="KW-0540">Nuclease</keyword>
<keyword evidence="2 9" id="KW-0479">Metal-binding</keyword>
<evidence type="ECO:0000256" key="6">
    <source>
        <dbReference type="ARBA" id="ARBA00023014"/>
    </source>
</evidence>
<accession>A0ABS5QLK7</accession>
<evidence type="ECO:0000259" key="10">
    <source>
        <dbReference type="Pfam" id="PF01930"/>
    </source>
</evidence>
<keyword evidence="8 9" id="KW-0464">Manganese</keyword>
<keyword evidence="5 9" id="KW-0408">Iron</keyword>
<comment type="cofactor">
    <cofactor evidence="9">
        <name>Mg(2+)</name>
        <dbReference type="ChEBI" id="CHEBI:18420"/>
    </cofactor>
    <cofactor evidence="9">
        <name>Mn(2+)</name>
        <dbReference type="ChEBI" id="CHEBI:29035"/>
    </cofactor>
    <text evidence="9">Mg(2+) or Mn(2+) required for ssDNA cleavage activity.</text>
</comment>
<keyword evidence="6 9" id="KW-0411">Iron-sulfur</keyword>
<feature type="domain" description="DUF83" evidence="10">
    <location>
        <begin position="7"/>
        <end position="178"/>
    </location>
</feature>
<keyword evidence="7 9" id="KW-0051">Antiviral defense</keyword>
<dbReference type="Gene3D" id="3.90.320.10">
    <property type="match status" value="1"/>
</dbReference>
<comment type="function">
    <text evidence="9">CRISPR (clustered regularly interspaced short palindromic repeat) is an adaptive immune system that provides protection against mobile genetic elements (viruses, transposable elements and conjugative plasmids). CRISPR clusters contain sequences complementary to antecedent mobile elements and target invading nucleic acids. CRISPR clusters are transcribed and processed into CRISPR RNA (crRNA).</text>
</comment>
<evidence type="ECO:0000256" key="3">
    <source>
        <dbReference type="ARBA" id="ARBA00022801"/>
    </source>
</evidence>
<dbReference type="InterPro" id="IPR027616">
    <property type="entry name" value="Cas4_PREFRAN"/>
</dbReference>
<evidence type="ECO:0000313" key="11">
    <source>
        <dbReference type="EMBL" id="MBS8121964.1"/>
    </source>
</evidence>
<evidence type="ECO:0000256" key="8">
    <source>
        <dbReference type="ARBA" id="ARBA00023211"/>
    </source>
</evidence>
<protein>
    <recommendedName>
        <fullName evidence="9">CRISPR-associated exonuclease Cas4</fullName>
        <ecNumber evidence="9">3.1.12.1</ecNumber>
    </recommendedName>
</protein>
<evidence type="ECO:0000256" key="1">
    <source>
        <dbReference type="ARBA" id="ARBA00022722"/>
    </source>
</evidence>
<keyword evidence="3 9" id="KW-0378">Hydrolase</keyword>
<dbReference type="InterPro" id="IPR022765">
    <property type="entry name" value="Dna2/Cas4_DUF83"/>
</dbReference>
<evidence type="ECO:0000256" key="4">
    <source>
        <dbReference type="ARBA" id="ARBA00022839"/>
    </source>
</evidence>
<evidence type="ECO:0000313" key="12">
    <source>
        <dbReference type="Proteomes" id="UP000680365"/>
    </source>
</evidence>
<dbReference type="RefSeq" id="WP_213348972.1">
    <property type="nucleotide sequence ID" value="NZ_JAEDAM010000026.1"/>
</dbReference>
<comment type="caution">
    <text evidence="11">The sequence shown here is derived from an EMBL/GenBank/DDBJ whole genome shotgun (WGS) entry which is preliminary data.</text>
</comment>
<dbReference type="Pfam" id="PF01930">
    <property type="entry name" value="Cas_Cas4"/>
    <property type="match status" value="1"/>
</dbReference>
<evidence type="ECO:0000256" key="2">
    <source>
        <dbReference type="ARBA" id="ARBA00022723"/>
    </source>
</evidence>
<comment type="cofactor">
    <cofactor evidence="9">
        <name>iron-sulfur cluster</name>
        <dbReference type="ChEBI" id="CHEBI:30408"/>
    </cofactor>
</comment>
<evidence type="ECO:0000256" key="9">
    <source>
        <dbReference type="RuleBase" id="RU365022"/>
    </source>
</evidence>
<dbReference type="InterPro" id="IPR011604">
    <property type="entry name" value="PDDEXK-like_dom_sf"/>
</dbReference>
<dbReference type="EMBL" id="JAEDAM010000026">
    <property type="protein sequence ID" value="MBS8121964.1"/>
    <property type="molecule type" value="Genomic_DNA"/>
</dbReference>
<dbReference type="NCBIfam" id="TIGR00372">
    <property type="entry name" value="cas4"/>
    <property type="match status" value="1"/>
</dbReference>
<dbReference type="EC" id="3.1.12.1" evidence="9"/>
<organism evidence="11 12">
    <name type="scientific">Candidatus Vampirococcus lugosii</name>
    <dbReference type="NCBI Taxonomy" id="2789015"/>
    <lineage>
        <taxon>Bacteria</taxon>
        <taxon>Candidatus Absconditibacteriota</taxon>
        <taxon>Vampirococcus</taxon>
    </lineage>
</organism>
<dbReference type="GO" id="GO:0004527">
    <property type="term" value="F:exonuclease activity"/>
    <property type="evidence" value="ECO:0007669"/>
    <property type="project" value="UniProtKB-KW"/>
</dbReference>
<evidence type="ECO:0000256" key="5">
    <source>
        <dbReference type="ARBA" id="ARBA00023004"/>
    </source>
</evidence>
<gene>
    <name evidence="11" type="ORF">VAMP_48n66</name>
</gene>